<evidence type="ECO:0000256" key="3">
    <source>
        <dbReference type="ARBA" id="ARBA00022475"/>
    </source>
</evidence>
<keyword evidence="4" id="KW-0762">Sugar transport</keyword>
<feature type="transmembrane region" description="Helical" evidence="8">
    <location>
        <begin position="187"/>
        <end position="209"/>
    </location>
</feature>
<reference evidence="10" key="1">
    <citation type="journal article" date="2014" name="Front. Microbiol.">
        <title>High frequency of phylogenetically diverse reductive dehalogenase-homologous genes in deep subseafloor sedimentary metagenomes.</title>
        <authorList>
            <person name="Kawai M."/>
            <person name="Futagami T."/>
            <person name="Toyoda A."/>
            <person name="Takaki Y."/>
            <person name="Nishi S."/>
            <person name="Hori S."/>
            <person name="Arai W."/>
            <person name="Tsubouchi T."/>
            <person name="Morono Y."/>
            <person name="Uchiyama I."/>
            <person name="Ito T."/>
            <person name="Fujiyama A."/>
            <person name="Inagaki F."/>
            <person name="Takami H."/>
        </authorList>
    </citation>
    <scope>NUCLEOTIDE SEQUENCE</scope>
    <source>
        <strain evidence="10">Expedition CK06-06</strain>
    </source>
</reference>
<accession>X0UER4</accession>
<evidence type="ECO:0000256" key="8">
    <source>
        <dbReference type="SAM" id="Phobius"/>
    </source>
</evidence>
<evidence type="ECO:0000256" key="7">
    <source>
        <dbReference type="ARBA" id="ARBA00023136"/>
    </source>
</evidence>
<evidence type="ECO:0000313" key="10">
    <source>
        <dbReference type="EMBL" id="GAF86950.1"/>
    </source>
</evidence>
<keyword evidence="7 8" id="KW-0472">Membrane</keyword>
<dbReference type="EMBL" id="BARS01015074">
    <property type="protein sequence ID" value="GAF86950.1"/>
    <property type="molecule type" value="Genomic_DNA"/>
</dbReference>
<evidence type="ECO:0000259" key="9">
    <source>
        <dbReference type="PROSITE" id="PS50928"/>
    </source>
</evidence>
<dbReference type="Gene3D" id="1.10.3720.10">
    <property type="entry name" value="MetI-like"/>
    <property type="match status" value="1"/>
</dbReference>
<evidence type="ECO:0000256" key="1">
    <source>
        <dbReference type="ARBA" id="ARBA00004651"/>
    </source>
</evidence>
<keyword evidence="2" id="KW-0813">Transport</keyword>
<comment type="caution">
    <text evidence="10">The sequence shown here is derived from an EMBL/GenBank/DDBJ whole genome shotgun (WGS) entry which is preliminary data.</text>
</comment>
<keyword evidence="5 8" id="KW-0812">Transmembrane</keyword>
<feature type="transmembrane region" description="Helical" evidence="8">
    <location>
        <begin position="80"/>
        <end position="100"/>
    </location>
</feature>
<dbReference type="PANTHER" id="PTHR47314">
    <property type="entry name" value="MALTOSE/MALTODEXTRIN TRANSPORT SYSTEM PERMEASE PROTEIN MALF"/>
    <property type="match status" value="1"/>
</dbReference>
<proteinExistence type="predicted"/>
<keyword evidence="3" id="KW-1003">Cell membrane</keyword>
<feature type="domain" description="ABC transmembrane type-1" evidence="9">
    <location>
        <begin position="45"/>
        <end position="215"/>
    </location>
</feature>
<sequence length="215" mass="24338">MGLTGQVEPVVVESIDQSFSRINEVSYAGISMLKQLVSSIGISVIMFEIIWTVLSVGAQLGLGLGVALILHRRGILFKRYWMAIFILPWAIPEFIGVLIWQRMFEPRFGWMVLSLNYPEIANYPFGQQLASWQENPNMALLVLLVTATWYGFPLMMVAATAALKMLPREVYDAAAIDGAGGWGRFRWVTWPMILPLMVPAIIIRVIFAFNQFYLF</sequence>
<evidence type="ECO:0000256" key="4">
    <source>
        <dbReference type="ARBA" id="ARBA00022597"/>
    </source>
</evidence>
<keyword evidence="6 8" id="KW-1133">Transmembrane helix</keyword>
<dbReference type="GO" id="GO:0015423">
    <property type="term" value="F:ABC-type maltose transporter activity"/>
    <property type="evidence" value="ECO:0007669"/>
    <property type="project" value="TreeGrafter"/>
</dbReference>
<dbReference type="AlphaFoldDB" id="X0UER4"/>
<name>X0UER4_9ZZZZ</name>
<feature type="transmembrane region" description="Helical" evidence="8">
    <location>
        <begin position="40"/>
        <end position="68"/>
    </location>
</feature>
<dbReference type="Pfam" id="PF00528">
    <property type="entry name" value="BPD_transp_1"/>
    <property type="match status" value="1"/>
</dbReference>
<dbReference type="SUPFAM" id="SSF161098">
    <property type="entry name" value="MetI-like"/>
    <property type="match status" value="1"/>
</dbReference>
<evidence type="ECO:0000256" key="2">
    <source>
        <dbReference type="ARBA" id="ARBA00022448"/>
    </source>
</evidence>
<gene>
    <name evidence="10" type="ORF">S01H1_25022</name>
</gene>
<organism evidence="10">
    <name type="scientific">marine sediment metagenome</name>
    <dbReference type="NCBI Taxonomy" id="412755"/>
    <lineage>
        <taxon>unclassified sequences</taxon>
        <taxon>metagenomes</taxon>
        <taxon>ecological metagenomes</taxon>
    </lineage>
</organism>
<dbReference type="InterPro" id="IPR035906">
    <property type="entry name" value="MetI-like_sf"/>
</dbReference>
<dbReference type="GO" id="GO:1990060">
    <property type="term" value="C:maltose transport complex"/>
    <property type="evidence" value="ECO:0007669"/>
    <property type="project" value="TreeGrafter"/>
</dbReference>
<feature type="transmembrane region" description="Helical" evidence="8">
    <location>
        <begin position="138"/>
        <end position="166"/>
    </location>
</feature>
<evidence type="ECO:0000256" key="5">
    <source>
        <dbReference type="ARBA" id="ARBA00022692"/>
    </source>
</evidence>
<protein>
    <recommendedName>
        <fullName evidence="9">ABC transmembrane type-1 domain-containing protein</fullName>
    </recommendedName>
</protein>
<feature type="non-terminal residue" evidence="10">
    <location>
        <position position="215"/>
    </location>
</feature>
<comment type="subcellular location">
    <subcellularLocation>
        <location evidence="1">Cell membrane</location>
        <topology evidence="1">Multi-pass membrane protein</topology>
    </subcellularLocation>
</comment>
<dbReference type="InterPro" id="IPR000515">
    <property type="entry name" value="MetI-like"/>
</dbReference>
<dbReference type="GO" id="GO:0042956">
    <property type="term" value="P:maltodextrin transmembrane transport"/>
    <property type="evidence" value="ECO:0007669"/>
    <property type="project" value="TreeGrafter"/>
</dbReference>
<dbReference type="PROSITE" id="PS50928">
    <property type="entry name" value="ABC_TM1"/>
    <property type="match status" value="1"/>
</dbReference>
<evidence type="ECO:0000256" key="6">
    <source>
        <dbReference type="ARBA" id="ARBA00022989"/>
    </source>
</evidence>
<dbReference type="CDD" id="cd06261">
    <property type="entry name" value="TM_PBP2"/>
    <property type="match status" value="1"/>
</dbReference>
<dbReference type="PANTHER" id="PTHR47314:SF1">
    <property type="entry name" value="MALTOSE_MALTODEXTRIN TRANSPORT SYSTEM PERMEASE PROTEIN MALF"/>
    <property type="match status" value="1"/>
</dbReference>